<dbReference type="SMART" id="SM00419">
    <property type="entry name" value="HTH_CRP"/>
    <property type="match status" value="1"/>
</dbReference>
<keyword evidence="2" id="KW-0238">DNA-binding</keyword>
<dbReference type="PANTHER" id="PTHR24567">
    <property type="entry name" value="CRP FAMILY TRANSCRIPTIONAL REGULATORY PROTEIN"/>
    <property type="match status" value="1"/>
</dbReference>
<proteinExistence type="predicted"/>
<dbReference type="CDD" id="cd00038">
    <property type="entry name" value="CAP_ED"/>
    <property type="match status" value="1"/>
</dbReference>
<sequence>MGEPHRDEQPVSPFLLAGPNPMSDRFVALGTARRYRTGEHVYRQGEESSRFHVVVSGRVRISLHRPDGTERVLAYAEPGSTVGEAACFDGRPRHLGSVTTQPSEIVSVTRDALLEASRADPELLLEITRRIAYKQRVLQLHVMIDGLPASERVTLLLGHLVEAYGEVTLDTSARLSIRPAVDELALMVGLTRVTMSRELSRLVAEGVLIKEGRAIVVRDLPALRRRVHAVAV</sequence>
<dbReference type="GO" id="GO:0005829">
    <property type="term" value="C:cytosol"/>
    <property type="evidence" value="ECO:0007669"/>
    <property type="project" value="TreeGrafter"/>
</dbReference>
<dbReference type="Pfam" id="PF13545">
    <property type="entry name" value="HTH_Crp_2"/>
    <property type="match status" value="1"/>
</dbReference>
<dbReference type="GO" id="GO:0003677">
    <property type="term" value="F:DNA binding"/>
    <property type="evidence" value="ECO:0007669"/>
    <property type="project" value="UniProtKB-KW"/>
</dbReference>
<evidence type="ECO:0000313" key="6">
    <source>
        <dbReference type="EMBL" id="TCK25321.1"/>
    </source>
</evidence>
<evidence type="ECO:0000256" key="3">
    <source>
        <dbReference type="ARBA" id="ARBA00023163"/>
    </source>
</evidence>
<dbReference type="SUPFAM" id="SSF51206">
    <property type="entry name" value="cAMP-binding domain-like"/>
    <property type="match status" value="1"/>
</dbReference>
<dbReference type="AlphaFoldDB" id="A0A4R1HV74"/>
<dbReference type="EMBL" id="SMFZ01000001">
    <property type="protein sequence ID" value="TCK25321.1"/>
    <property type="molecule type" value="Genomic_DNA"/>
</dbReference>
<evidence type="ECO:0000313" key="7">
    <source>
        <dbReference type="Proteomes" id="UP000295560"/>
    </source>
</evidence>
<reference evidence="6 7" key="1">
    <citation type="submission" date="2019-03" db="EMBL/GenBank/DDBJ databases">
        <title>Sequencing the genomes of 1000 actinobacteria strains.</title>
        <authorList>
            <person name="Klenk H.-P."/>
        </authorList>
    </citation>
    <scope>NUCLEOTIDE SEQUENCE [LARGE SCALE GENOMIC DNA]</scope>
    <source>
        <strain evidence="6 7">DSM 44969</strain>
    </source>
</reference>
<evidence type="ECO:0000259" key="5">
    <source>
        <dbReference type="PROSITE" id="PS51063"/>
    </source>
</evidence>
<dbReference type="InterPro" id="IPR050397">
    <property type="entry name" value="Env_Response_Regulators"/>
</dbReference>
<dbReference type="PROSITE" id="PS50042">
    <property type="entry name" value="CNMP_BINDING_3"/>
    <property type="match status" value="1"/>
</dbReference>
<dbReference type="GO" id="GO:0003700">
    <property type="term" value="F:DNA-binding transcription factor activity"/>
    <property type="evidence" value="ECO:0007669"/>
    <property type="project" value="TreeGrafter"/>
</dbReference>
<comment type="caution">
    <text evidence="6">The sequence shown here is derived from an EMBL/GenBank/DDBJ whole genome shotgun (WGS) entry which is preliminary data.</text>
</comment>
<keyword evidence="3" id="KW-0804">Transcription</keyword>
<dbReference type="SUPFAM" id="SSF46785">
    <property type="entry name" value="Winged helix' DNA-binding domain"/>
    <property type="match status" value="1"/>
</dbReference>
<keyword evidence="7" id="KW-1185">Reference proteome</keyword>
<gene>
    <name evidence="6" type="ORF">EV378_1125</name>
</gene>
<dbReference type="InterPro" id="IPR014710">
    <property type="entry name" value="RmlC-like_jellyroll"/>
</dbReference>
<dbReference type="SMART" id="SM00100">
    <property type="entry name" value="cNMP"/>
    <property type="match status" value="1"/>
</dbReference>
<organism evidence="6 7">
    <name type="scientific">Pseudonocardia endophytica</name>
    <dbReference type="NCBI Taxonomy" id="401976"/>
    <lineage>
        <taxon>Bacteria</taxon>
        <taxon>Bacillati</taxon>
        <taxon>Actinomycetota</taxon>
        <taxon>Actinomycetes</taxon>
        <taxon>Pseudonocardiales</taxon>
        <taxon>Pseudonocardiaceae</taxon>
        <taxon>Pseudonocardia</taxon>
    </lineage>
</organism>
<dbReference type="OrthoDB" id="3578816at2"/>
<dbReference type="Pfam" id="PF00027">
    <property type="entry name" value="cNMP_binding"/>
    <property type="match status" value="1"/>
</dbReference>
<dbReference type="PROSITE" id="PS51063">
    <property type="entry name" value="HTH_CRP_2"/>
    <property type="match status" value="1"/>
</dbReference>
<dbReference type="InterPro" id="IPR000595">
    <property type="entry name" value="cNMP-bd_dom"/>
</dbReference>
<feature type="domain" description="HTH crp-type" evidence="5">
    <location>
        <begin position="147"/>
        <end position="221"/>
    </location>
</feature>
<dbReference type="PANTHER" id="PTHR24567:SF68">
    <property type="entry name" value="DNA-BINDING TRANSCRIPTIONAL DUAL REGULATOR CRP"/>
    <property type="match status" value="1"/>
</dbReference>
<accession>A0A4R1HV74</accession>
<dbReference type="InterPro" id="IPR036390">
    <property type="entry name" value="WH_DNA-bd_sf"/>
</dbReference>
<dbReference type="RefSeq" id="WP_132421632.1">
    <property type="nucleotide sequence ID" value="NZ_SMFZ01000001.1"/>
</dbReference>
<dbReference type="Proteomes" id="UP000295560">
    <property type="component" value="Unassembled WGS sequence"/>
</dbReference>
<dbReference type="InterPro" id="IPR018490">
    <property type="entry name" value="cNMP-bd_dom_sf"/>
</dbReference>
<keyword evidence="1" id="KW-0805">Transcription regulation</keyword>
<name>A0A4R1HV74_PSEEN</name>
<protein>
    <submittedName>
        <fullName evidence="6">Crp/Fnr family transcriptional regulator</fullName>
    </submittedName>
</protein>
<evidence type="ECO:0000256" key="1">
    <source>
        <dbReference type="ARBA" id="ARBA00023015"/>
    </source>
</evidence>
<dbReference type="Gene3D" id="2.60.120.10">
    <property type="entry name" value="Jelly Rolls"/>
    <property type="match status" value="1"/>
</dbReference>
<evidence type="ECO:0000259" key="4">
    <source>
        <dbReference type="PROSITE" id="PS50042"/>
    </source>
</evidence>
<dbReference type="InterPro" id="IPR012318">
    <property type="entry name" value="HTH_CRP"/>
</dbReference>
<evidence type="ECO:0000256" key="2">
    <source>
        <dbReference type="ARBA" id="ARBA00023125"/>
    </source>
</evidence>
<feature type="domain" description="Cyclic nucleotide-binding" evidence="4">
    <location>
        <begin position="33"/>
        <end position="113"/>
    </location>
</feature>